<comment type="caution">
    <text evidence="1">The sequence shown here is derived from an EMBL/GenBank/DDBJ whole genome shotgun (WGS) entry which is preliminary data.</text>
</comment>
<evidence type="ECO:0000313" key="2">
    <source>
        <dbReference type="Proteomes" id="UP000245252"/>
    </source>
</evidence>
<dbReference type="EMBL" id="QFBC01000003">
    <property type="protein sequence ID" value="PWE56396.1"/>
    <property type="molecule type" value="Genomic_DNA"/>
</dbReference>
<evidence type="ECO:0000313" key="1">
    <source>
        <dbReference type="EMBL" id="PWE56396.1"/>
    </source>
</evidence>
<organism evidence="1 2">
    <name type="scientific">Metarhizobium album</name>
    <dbReference type="NCBI Taxonomy" id="2182425"/>
    <lineage>
        <taxon>Bacteria</taxon>
        <taxon>Pseudomonadati</taxon>
        <taxon>Pseudomonadota</taxon>
        <taxon>Alphaproteobacteria</taxon>
        <taxon>Hyphomicrobiales</taxon>
        <taxon>Rhizobiaceae</taxon>
        <taxon>Metarhizobium</taxon>
    </lineage>
</organism>
<name>A0A2U2DSU4_9HYPH</name>
<dbReference type="OrthoDB" id="8450964at2"/>
<sequence length="77" mass="8700">MEPDISDDTSRLRARPVLWEHWCEHPGCKAWGSLGYDVGHGESRWYCFEHCWTDYRKRGGGGGDLRSDDASARGNSG</sequence>
<protein>
    <submittedName>
        <fullName evidence="1">Uncharacterized protein</fullName>
    </submittedName>
</protein>
<reference evidence="1 2" key="1">
    <citation type="submission" date="2018-05" db="EMBL/GenBank/DDBJ databases">
        <title>The draft genome of strain NS-104.</title>
        <authorList>
            <person name="Hang P."/>
            <person name="Jiang J."/>
        </authorList>
    </citation>
    <scope>NUCLEOTIDE SEQUENCE [LARGE SCALE GENOMIC DNA]</scope>
    <source>
        <strain evidence="1 2">NS-104</strain>
    </source>
</reference>
<gene>
    <name evidence="1" type="ORF">DEM27_08335</name>
</gene>
<proteinExistence type="predicted"/>
<accession>A0A2U2DSU4</accession>
<dbReference type="Proteomes" id="UP000245252">
    <property type="component" value="Unassembled WGS sequence"/>
</dbReference>
<dbReference type="AlphaFoldDB" id="A0A2U2DSU4"/>
<keyword evidence="2" id="KW-1185">Reference proteome</keyword>